<gene>
    <name evidence="2" type="ORF">BAE44_0020856</name>
</gene>
<evidence type="ECO:0000313" key="2">
    <source>
        <dbReference type="EMBL" id="OEL18125.1"/>
    </source>
</evidence>
<accession>A0A1E5UZC8</accession>
<reference evidence="2 3" key="1">
    <citation type="submission" date="2016-09" db="EMBL/GenBank/DDBJ databases">
        <title>The draft genome of Dichanthelium oligosanthes: A C3 panicoid grass species.</title>
        <authorList>
            <person name="Studer A.J."/>
            <person name="Schnable J.C."/>
            <person name="Brutnell T.P."/>
        </authorList>
    </citation>
    <scope>NUCLEOTIDE SEQUENCE [LARGE SCALE GENOMIC DNA]</scope>
    <source>
        <strain evidence="3">cv. Kellogg 1175</strain>
        <tissue evidence="2">Leaf</tissue>
    </source>
</reference>
<dbReference type="PANTHER" id="PTHR47865:SF1">
    <property type="entry name" value="OS08G0106700 PROTEIN"/>
    <property type="match status" value="1"/>
</dbReference>
<sequence>LQYIGDLDTIFGNNVATGQYAKSSNEPLGIEGCEENDGGHKGAGTTNEETGITSSSSRPSKKAKIVDSDIDCLVGAFDHASEKLATAIKGAATTDKDMPEGLFETVDNLLGFEHIHKSLYYAHLVDNPHIAAAFISLPFDPKIIWVTKFVTDKFGGGGQYQWTAPQSSFMLSFLANLAAYGTKTSSGFKKIYLNACA</sequence>
<name>A0A1E5UZC8_9POAL</name>
<dbReference type="AlphaFoldDB" id="A0A1E5UZC8"/>
<proteinExistence type="predicted"/>
<feature type="region of interest" description="Disordered" evidence="1">
    <location>
        <begin position="26"/>
        <end position="60"/>
    </location>
</feature>
<dbReference type="EMBL" id="LWDX02057628">
    <property type="protein sequence ID" value="OEL18125.1"/>
    <property type="molecule type" value="Genomic_DNA"/>
</dbReference>
<comment type="caution">
    <text evidence="2">The sequence shown here is derived from an EMBL/GenBank/DDBJ whole genome shotgun (WGS) entry which is preliminary data.</text>
</comment>
<keyword evidence="3" id="KW-1185">Reference proteome</keyword>
<feature type="non-terminal residue" evidence="2">
    <location>
        <position position="1"/>
    </location>
</feature>
<dbReference type="OrthoDB" id="666625at2759"/>
<feature type="non-terminal residue" evidence="2">
    <location>
        <position position="197"/>
    </location>
</feature>
<evidence type="ECO:0000313" key="3">
    <source>
        <dbReference type="Proteomes" id="UP000095767"/>
    </source>
</evidence>
<dbReference type="PANTHER" id="PTHR47865">
    <property type="entry name" value="OS05G0580550 PROTEIN"/>
    <property type="match status" value="1"/>
</dbReference>
<feature type="compositionally biased region" description="Polar residues" evidence="1">
    <location>
        <begin position="44"/>
        <end position="58"/>
    </location>
</feature>
<evidence type="ECO:0000256" key="1">
    <source>
        <dbReference type="SAM" id="MobiDB-lite"/>
    </source>
</evidence>
<organism evidence="2 3">
    <name type="scientific">Dichanthelium oligosanthes</name>
    <dbReference type="NCBI Taxonomy" id="888268"/>
    <lineage>
        <taxon>Eukaryota</taxon>
        <taxon>Viridiplantae</taxon>
        <taxon>Streptophyta</taxon>
        <taxon>Embryophyta</taxon>
        <taxon>Tracheophyta</taxon>
        <taxon>Spermatophyta</taxon>
        <taxon>Magnoliopsida</taxon>
        <taxon>Liliopsida</taxon>
        <taxon>Poales</taxon>
        <taxon>Poaceae</taxon>
        <taxon>PACMAD clade</taxon>
        <taxon>Panicoideae</taxon>
        <taxon>Panicodae</taxon>
        <taxon>Paniceae</taxon>
        <taxon>Dichantheliinae</taxon>
        <taxon>Dichanthelium</taxon>
    </lineage>
</organism>
<protein>
    <submittedName>
        <fullName evidence="2">Uncharacterized protein</fullName>
    </submittedName>
</protein>
<dbReference type="Proteomes" id="UP000095767">
    <property type="component" value="Unassembled WGS sequence"/>
</dbReference>